<accession>A0AB38P4Y8</accession>
<evidence type="ECO:0000313" key="2">
    <source>
        <dbReference type="Proteomes" id="UP000306327"/>
    </source>
</evidence>
<proteinExistence type="predicted"/>
<dbReference type="EMBL" id="QGAL01000003">
    <property type="protein sequence ID" value="TKK19102.1"/>
    <property type="molecule type" value="Genomic_DNA"/>
</dbReference>
<comment type="caution">
    <text evidence="1">The sequence shown here is derived from an EMBL/GenBank/DDBJ whole genome shotgun (WGS) entry which is preliminary data.</text>
</comment>
<gene>
    <name evidence="1" type="ORF">EcCFBP13530_12255</name>
</gene>
<dbReference type="AntiFam" id="ANF00069">
    <property type="entry name" value="Translation of predicted DNA regulatory sequence"/>
</dbReference>
<protein>
    <submittedName>
        <fullName evidence="1">DUF2684 domain-containing protein</fullName>
    </submittedName>
</protein>
<organism evidence="1 2">
    <name type="scientific">Enterobacter cancerogenus</name>
    <dbReference type="NCBI Taxonomy" id="69218"/>
    <lineage>
        <taxon>Bacteria</taxon>
        <taxon>Pseudomonadati</taxon>
        <taxon>Pseudomonadota</taxon>
        <taxon>Gammaproteobacteria</taxon>
        <taxon>Enterobacterales</taxon>
        <taxon>Enterobacteriaceae</taxon>
        <taxon>Enterobacter</taxon>
        <taxon>Enterobacter cloacae complex</taxon>
    </lineage>
</organism>
<reference evidence="1 2" key="1">
    <citation type="journal article" date="2019" name="Sci. Rep.">
        <title>Differences in resource use lead to coexistence of seed-transmitted microbial populations.</title>
        <authorList>
            <person name="Torres-Cortes G."/>
            <person name="Garcia B.J."/>
            <person name="Compant S."/>
            <person name="Rezki S."/>
            <person name="Jones P."/>
            <person name="Preveaux A."/>
            <person name="Briand M."/>
            <person name="Roulet A."/>
            <person name="Bouchez O."/>
            <person name="Jacobson D."/>
            <person name="Barret M."/>
        </authorList>
    </citation>
    <scope>NUCLEOTIDE SEQUENCE [LARGE SCALE GENOMIC DNA]</scope>
    <source>
        <strain evidence="1 2">CFBP13530</strain>
    </source>
</reference>
<name>A0AB38P4Y8_9ENTR</name>
<dbReference type="KEGG" id="ecan:CWI88_03800"/>
<evidence type="ECO:0000313" key="1">
    <source>
        <dbReference type="EMBL" id="TKK19102.1"/>
    </source>
</evidence>
<sequence>MILPRPTGFDTGSLSVNQYGWINIWTAILGHFLDRFPVFFDSPLTALKTQLEIFPDAAGNARIFVLHFSPLLGIKRGARLLKKSAR</sequence>
<dbReference type="Proteomes" id="UP000306327">
    <property type="component" value="Unassembled WGS sequence"/>
</dbReference>
<dbReference type="AlphaFoldDB" id="A0AB38P4Y8"/>